<accession>A0A1J1ICH2</accession>
<name>A0A1J1ICH2_9DIPT</name>
<keyword evidence="2" id="KW-1185">Reference proteome</keyword>
<dbReference type="AlphaFoldDB" id="A0A1J1ICH2"/>
<evidence type="ECO:0000313" key="1">
    <source>
        <dbReference type="EMBL" id="CRK96137.1"/>
    </source>
</evidence>
<protein>
    <submittedName>
        <fullName evidence="1">CLUMA_CG009567, isoform A</fullName>
    </submittedName>
</protein>
<proteinExistence type="predicted"/>
<sequence>MNAKDLLQEQHVLKEHDVAPVYSFKEDNDADMKINNCEIVAWRKLTLDHFLTQLEIPMPYLDAVVR</sequence>
<gene>
    <name evidence="1" type="ORF">CLUMA_CG009567</name>
</gene>
<reference evidence="1 2" key="1">
    <citation type="submission" date="2015-04" db="EMBL/GenBank/DDBJ databases">
        <authorList>
            <person name="Syromyatnikov M.Y."/>
            <person name="Popov V.N."/>
        </authorList>
    </citation>
    <scope>NUCLEOTIDE SEQUENCE [LARGE SCALE GENOMIC DNA]</scope>
</reference>
<organism evidence="1 2">
    <name type="scientific">Clunio marinus</name>
    <dbReference type="NCBI Taxonomy" id="568069"/>
    <lineage>
        <taxon>Eukaryota</taxon>
        <taxon>Metazoa</taxon>
        <taxon>Ecdysozoa</taxon>
        <taxon>Arthropoda</taxon>
        <taxon>Hexapoda</taxon>
        <taxon>Insecta</taxon>
        <taxon>Pterygota</taxon>
        <taxon>Neoptera</taxon>
        <taxon>Endopterygota</taxon>
        <taxon>Diptera</taxon>
        <taxon>Nematocera</taxon>
        <taxon>Chironomoidea</taxon>
        <taxon>Chironomidae</taxon>
        <taxon>Clunio</taxon>
    </lineage>
</organism>
<dbReference type="EMBL" id="CVRI01000043">
    <property type="protein sequence ID" value="CRK96137.1"/>
    <property type="molecule type" value="Genomic_DNA"/>
</dbReference>
<dbReference type="Proteomes" id="UP000183832">
    <property type="component" value="Unassembled WGS sequence"/>
</dbReference>
<evidence type="ECO:0000313" key="2">
    <source>
        <dbReference type="Proteomes" id="UP000183832"/>
    </source>
</evidence>